<comment type="caution">
    <text evidence="1">The sequence shown here is derived from an EMBL/GenBank/DDBJ whole genome shotgun (WGS) entry which is preliminary data.</text>
</comment>
<organism evidence="1 2">
    <name type="scientific">Streptomyces alanosinicus</name>
    <dbReference type="NCBI Taxonomy" id="68171"/>
    <lineage>
        <taxon>Bacteria</taxon>
        <taxon>Bacillati</taxon>
        <taxon>Actinomycetota</taxon>
        <taxon>Actinomycetes</taxon>
        <taxon>Kitasatosporales</taxon>
        <taxon>Streptomycetaceae</taxon>
        <taxon>Streptomyces</taxon>
    </lineage>
</organism>
<protein>
    <submittedName>
        <fullName evidence="1">Uncharacterized protein</fullName>
    </submittedName>
</protein>
<gene>
    <name evidence="1" type="ORF">GCM10010339_60740</name>
</gene>
<dbReference type="AlphaFoldDB" id="A0A919D529"/>
<reference evidence="1" key="1">
    <citation type="journal article" date="2014" name="Int. J. Syst. Evol. Microbiol.">
        <title>Complete genome sequence of Corynebacterium casei LMG S-19264T (=DSM 44701T), isolated from a smear-ripened cheese.</title>
        <authorList>
            <consortium name="US DOE Joint Genome Institute (JGI-PGF)"/>
            <person name="Walter F."/>
            <person name="Albersmeier A."/>
            <person name="Kalinowski J."/>
            <person name="Ruckert C."/>
        </authorList>
    </citation>
    <scope>NUCLEOTIDE SEQUENCE</scope>
    <source>
        <strain evidence="1">JCM 4714</strain>
    </source>
</reference>
<keyword evidence="2" id="KW-1185">Reference proteome</keyword>
<reference evidence="1" key="2">
    <citation type="submission" date="2020-09" db="EMBL/GenBank/DDBJ databases">
        <authorList>
            <person name="Sun Q."/>
            <person name="Ohkuma M."/>
        </authorList>
    </citation>
    <scope>NUCLEOTIDE SEQUENCE</scope>
    <source>
        <strain evidence="1">JCM 4714</strain>
    </source>
</reference>
<evidence type="ECO:0000313" key="2">
    <source>
        <dbReference type="Proteomes" id="UP000655443"/>
    </source>
</evidence>
<dbReference type="RefSeq" id="WP_189956815.1">
    <property type="nucleotide sequence ID" value="NZ_BMVG01000019.1"/>
</dbReference>
<dbReference type="Proteomes" id="UP000655443">
    <property type="component" value="Unassembled WGS sequence"/>
</dbReference>
<evidence type="ECO:0000313" key="1">
    <source>
        <dbReference type="EMBL" id="GHE09217.1"/>
    </source>
</evidence>
<accession>A0A919D529</accession>
<name>A0A919D529_9ACTN</name>
<proteinExistence type="predicted"/>
<dbReference type="EMBL" id="BMVG01000019">
    <property type="protein sequence ID" value="GHE09217.1"/>
    <property type="molecule type" value="Genomic_DNA"/>
</dbReference>
<sequence length="107" mass="12133">MNREELLNSCRWKVSYSYACTCRPQCYWTTIRGRHSNSVGTFLNNGEELLGAEAAAALIAQRFGHQEIADIRMWQESAEERDARLARDRREAAMAARGIHWAMGGAN</sequence>